<dbReference type="Gene3D" id="2.10.109.10">
    <property type="entry name" value="Umud Fragment, subunit A"/>
    <property type="match status" value="1"/>
</dbReference>
<dbReference type="GO" id="GO:0003677">
    <property type="term" value="F:DNA binding"/>
    <property type="evidence" value="ECO:0007669"/>
    <property type="project" value="UniProtKB-KW"/>
</dbReference>
<dbReference type="Pfam" id="PF01381">
    <property type="entry name" value="HTH_3"/>
    <property type="match status" value="1"/>
</dbReference>
<accession>A0A9X3E684</accession>
<dbReference type="InterPro" id="IPR039418">
    <property type="entry name" value="LexA-like"/>
</dbReference>
<keyword evidence="3" id="KW-0804">Transcription</keyword>
<dbReference type="InterPro" id="IPR036286">
    <property type="entry name" value="LexA/Signal_pep-like_sf"/>
</dbReference>
<dbReference type="Proteomes" id="UP001080333">
    <property type="component" value="Unassembled WGS sequence"/>
</dbReference>
<evidence type="ECO:0000256" key="2">
    <source>
        <dbReference type="ARBA" id="ARBA00023125"/>
    </source>
</evidence>
<dbReference type="InterPro" id="IPR010982">
    <property type="entry name" value="Lambda_DNA-bd_dom_sf"/>
</dbReference>
<dbReference type="EMBL" id="QVOQ01000005">
    <property type="protein sequence ID" value="MCX7578174.1"/>
    <property type="molecule type" value="Genomic_DNA"/>
</dbReference>
<sequence>MDNFNNRLKQAMEYRNVKPAELSKLTNIGKSSISQWLSGKYSAKQDKIFVIAKALNVNPSWLIGANVPMSNETLPDKIFNLSSKLDEKRQNNVYNYTEQQYNEQNNIIQMPEPTPEAEYEEFELYGAVSAGTGEYLTDNKPEKVMYKGIAPEHDFAVIVNGNSMLPLFEDKQILFVKKTDEIRSGQIVVVDYDHQAYVKKFVRDENSCRLVSLNKEYKDMPIDEEHDIRIYGTVVL</sequence>
<dbReference type="AlphaFoldDB" id="A0A9X3E684"/>
<organism evidence="5 6">
    <name type="scientific">Leuconostoc falkenbergense</name>
    <dbReference type="NCBI Taxonomy" id="2766470"/>
    <lineage>
        <taxon>Bacteria</taxon>
        <taxon>Bacillati</taxon>
        <taxon>Bacillota</taxon>
        <taxon>Bacilli</taxon>
        <taxon>Lactobacillales</taxon>
        <taxon>Lactobacillaceae</taxon>
        <taxon>Leuconostoc</taxon>
    </lineage>
</organism>
<dbReference type="CDD" id="cd06529">
    <property type="entry name" value="S24_LexA-like"/>
    <property type="match status" value="1"/>
</dbReference>
<dbReference type="Gene3D" id="1.10.260.40">
    <property type="entry name" value="lambda repressor-like DNA-binding domains"/>
    <property type="match status" value="1"/>
</dbReference>
<dbReference type="PROSITE" id="PS50943">
    <property type="entry name" value="HTH_CROC1"/>
    <property type="match status" value="1"/>
</dbReference>
<dbReference type="PANTHER" id="PTHR40661">
    <property type="match status" value="1"/>
</dbReference>
<dbReference type="PANTHER" id="PTHR40661:SF1">
    <property type="entry name" value="HTH CRO_C1-TYPE DOMAIN-CONTAINING PROTEIN"/>
    <property type="match status" value="1"/>
</dbReference>
<evidence type="ECO:0000313" key="6">
    <source>
        <dbReference type="Proteomes" id="UP001080333"/>
    </source>
</evidence>
<dbReference type="SUPFAM" id="SSF51306">
    <property type="entry name" value="LexA/Signal peptidase"/>
    <property type="match status" value="1"/>
</dbReference>
<dbReference type="CDD" id="cd00093">
    <property type="entry name" value="HTH_XRE"/>
    <property type="match status" value="1"/>
</dbReference>
<dbReference type="SUPFAM" id="SSF47413">
    <property type="entry name" value="lambda repressor-like DNA-binding domains"/>
    <property type="match status" value="1"/>
</dbReference>
<evidence type="ECO:0000313" key="5">
    <source>
        <dbReference type="EMBL" id="MCX7578174.1"/>
    </source>
</evidence>
<gene>
    <name evidence="5" type="ORF">D0502_02000</name>
</gene>
<comment type="caution">
    <text evidence="5">The sequence shown here is derived from an EMBL/GenBank/DDBJ whole genome shotgun (WGS) entry which is preliminary data.</text>
</comment>
<evidence type="ECO:0000256" key="1">
    <source>
        <dbReference type="ARBA" id="ARBA00023015"/>
    </source>
</evidence>
<dbReference type="RefSeq" id="WP_267286860.1">
    <property type="nucleotide sequence ID" value="NZ_QVOQ01000005.1"/>
</dbReference>
<evidence type="ECO:0000256" key="3">
    <source>
        <dbReference type="ARBA" id="ARBA00023163"/>
    </source>
</evidence>
<protein>
    <submittedName>
        <fullName evidence="5">LexA family transcriptional regulator</fullName>
    </submittedName>
</protein>
<feature type="domain" description="HTH cro/C1-type" evidence="4">
    <location>
        <begin position="8"/>
        <end position="62"/>
    </location>
</feature>
<dbReference type="Pfam" id="PF00717">
    <property type="entry name" value="Peptidase_S24"/>
    <property type="match status" value="1"/>
</dbReference>
<evidence type="ECO:0000259" key="4">
    <source>
        <dbReference type="PROSITE" id="PS50943"/>
    </source>
</evidence>
<proteinExistence type="predicted"/>
<reference evidence="5" key="1">
    <citation type="submission" date="2018-08" db="EMBL/GenBank/DDBJ databases">
        <title>Draft genome sequences of Leuconostoc spp. and Weissella spp. with biocontrol potential.</title>
        <authorList>
            <person name="Lo R."/>
            <person name="Ho V.T.T."/>
            <person name="Turner M.S."/>
        </authorList>
    </citation>
    <scope>NUCLEOTIDE SEQUENCE</scope>
    <source>
        <strain evidence="5">156</strain>
    </source>
</reference>
<keyword evidence="1" id="KW-0805">Transcription regulation</keyword>
<dbReference type="SMART" id="SM00530">
    <property type="entry name" value="HTH_XRE"/>
    <property type="match status" value="1"/>
</dbReference>
<dbReference type="InterPro" id="IPR001387">
    <property type="entry name" value="Cro/C1-type_HTH"/>
</dbReference>
<keyword evidence="2" id="KW-0238">DNA-binding</keyword>
<name>A0A9X3E684_9LACO</name>
<dbReference type="InterPro" id="IPR015927">
    <property type="entry name" value="Peptidase_S24_S26A/B/C"/>
</dbReference>